<dbReference type="PANTHER" id="PTHR21666">
    <property type="entry name" value="PEPTIDASE-RELATED"/>
    <property type="match status" value="1"/>
</dbReference>
<dbReference type="Proteomes" id="UP001476807">
    <property type="component" value="Unassembled WGS sequence"/>
</dbReference>
<dbReference type="Pfam" id="PF01551">
    <property type="entry name" value="Peptidase_M23"/>
    <property type="match status" value="2"/>
</dbReference>
<comment type="caution">
    <text evidence="3">The sequence shown here is derived from an EMBL/GenBank/DDBJ whole genome shotgun (WGS) entry which is preliminary data.</text>
</comment>
<dbReference type="SUPFAM" id="SSF51261">
    <property type="entry name" value="Duplicated hybrid motif"/>
    <property type="match status" value="1"/>
</dbReference>
<dbReference type="InterPro" id="IPR011055">
    <property type="entry name" value="Dup_hybrid_motif"/>
</dbReference>
<dbReference type="PANTHER" id="PTHR21666:SF285">
    <property type="entry name" value="M23 FAMILY METALLOPEPTIDASE"/>
    <property type="match status" value="1"/>
</dbReference>
<protein>
    <submittedName>
        <fullName evidence="3">M23 family metallopeptidase</fullName>
        <ecNumber evidence="3">3.4.-.-</ecNumber>
    </submittedName>
</protein>
<dbReference type="EMBL" id="JBEOKT010000004">
    <property type="protein sequence ID" value="MER2997029.1"/>
    <property type="molecule type" value="Genomic_DNA"/>
</dbReference>
<dbReference type="RefSeq" id="WP_350411385.1">
    <property type="nucleotide sequence ID" value="NZ_JBEOKT010000004.1"/>
</dbReference>
<feature type="signal peptide" evidence="1">
    <location>
        <begin position="1"/>
        <end position="21"/>
    </location>
</feature>
<sequence length="634" mass="71315">MKLNKILPLFIVAVLSTLNLAAQYNPTYTPTPGYFLFPIKPGERNYLSGSMGEIRSNHFHGGLDIKTDQREGLNVYAAADGYISRVKQSTYGYGNIIYITHPNGLTTTYAHLLTFGDPLGSHILKKQYEKQTFELELFFEKDEFPVKKGDVIGLSGNTGGSGGPHLHFEIRDAQDRLYNPLKYQFKEIIDTTPPDIYSLAVLPLNIHSRVKNEFNRAEYGPKKIGTNYSLNDTVFAHGLIGLELQTNDRLDGATNKNGTQDVTLFINGKQIYNHHIEQVPFEISRQVSQHINYYMYKRHGRTFQKAYVDHGNDLPLYNANGRQGRFTVHPDSTYQVKLVTKDSYNNASTLSFIVKGQKPTFTQTIAKSVKKPVMDYEIIGNVLKVSATDTSTTPRNVELFVKGKRFDLVPSYMDNSASVALYDLRAGIPDSIGFCDVGKNFGYQKMIPPAQEINYKTNYLNIDFGKESLYDTLYLNTARDGDVYTIGDYFTPLHKAIKVTMTVDTTGIDKSKAAVYFLGLGRGRGYTGGKWDGNTITFYTKNMGKFKVMQDTKAPTIKLLGKSPTQIRFKIGDDLSGIQSFNAWVDGKWILMKYEHKQALIYSEKLDKSVPLSGEVMLKVKDIAGNETTFTTKI</sequence>
<accession>A0ABV1RRL9</accession>
<proteinExistence type="predicted"/>
<reference evidence="3 4" key="1">
    <citation type="submission" date="2024-06" db="EMBL/GenBank/DDBJ databases">
        <title>Pontibacter populi HYL7-15.</title>
        <authorList>
            <person name="Kim M.K."/>
        </authorList>
    </citation>
    <scope>NUCLEOTIDE SEQUENCE [LARGE SCALE GENOMIC DNA]</scope>
    <source>
        <strain evidence="3 4">HYL7-15</strain>
    </source>
</reference>
<dbReference type="InterPro" id="IPR016047">
    <property type="entry name" value="M23ase_b-sheet_dom"/>
</dbReference>
<feature type="domain" description="M23ase beta-sheet core" evidence="2">
    <location>
        <begin position="59"/>
        <end position="114"/>
    </location>
</feature>
<evidence type="ECO:0000313" key="4">
    <source>
        <dbReference type="Proteomes" id="UP001476807"/>
    </source>
</evidence>
<dbReference type="GO" id="GO:0016787">
    <property type="term" value="F:hydrolase activity"/>
    <property type="evidence" value="ECO:0007669"/>
    <property type="project" value="UniProtKB-KW"/>
</dbReference>
<feature type="chain" id="PRO_5045492984" evidence="1">
    <location>
        <begin position="22"/>
        <end position="634"/>
    </location>
</feature>
<organism evidence="3 4">
    <name type="scientific">Pontibacter populi</name>
    <dbReference type="NCBI Taxonomy" id="890055"/>
    <lineage>
        <taxon>Bacteria</taxon>
        <taxon>Pseudomonadati</taxon>
        <taxon>Bacteroidota</taxon>
        <taxon>Cytophagia</taxon>
        <taxon>Cytophagales</taxon>
        <taxon>Hymenobacteraceae</taxon>
        <taxon>Pontibacter</taxon>
    </lineage>
</organism>
<gene>
    <name evidence="3" type="ORF">ABS362_05690</name>
</gene>
<keyword evidence="1" id="KW-0732">Signal</keyword>
<keyword evidence="4" id="KW-1185">Reference proteome</keyword>
<keyword evidence="3" id="KW-0378">Hydrolase</keyword>
<name>A0ABV1RRL9_9BACT</name>
<dbReference type="EC" id="3.4.-.-" evidence="3"/>
<evidence type="ECO:0000313" key="3">
    <source>
        <dbReference type="EMBL" id="MER2997029.1"/>
    </source>
</evidence>
<evidence type="ECO:0000256" key="1">
    <source>
        <dbReference type="SAM" id="SignalP"/>
    </source>
</evidence>
<evidence type="ECO:0000259" key="2">
    <source>
        <dbReference type="Pfam" id="PF01551"/>
    </source>
</evidence>
<dbReference type="CDD" id="cd12797">
    <property type="entry name" value="M23_peptidase"/>
    <property type="match status" value="1"/>
</dbReference>
<dbReference type="InterPro" id="IPR050570">
    <property type="entry name" value="Cell_wall_metabolism_enzyme"/>
</dbReference>
<feature type="domain" description="M23ase beta-sheet core" evidence="2">
    <location>
        <begin position="145"/>
        <end position="175"/>
    </location>
</feature>
<dbReference type="Gene3D" id="2.70.70.10">
    <property type="entry name" value="Glucose Permease (Domain IIA)"/>
    <property type="match status" value="1"/>
</dbReference>